<evidence type="ECO:0000256" key="4">
    <source>
        <dbReference type="ARBA" id="ARBA00022989"/>
    </source>
</evidence>
<comment type="subcellular location">
    <subcellularLocation>
        <location evidence="1">Cell membrane</location>
        <topology evidence="1">Multi-pass membrane protein</topology>
    </subcellularLocation>
</comment>
<feature type="transmembrane region" description="Helical" evidence="6">
    <location>
        <begin position="261"/>
        <end position="287"/>
    </location>
</feature>
<dbReference type="RefSeq" id="WP_344611286.1">
    <property type="nucleotide sequence ID" value="NZ_BAAARV010000012.1"/>
</dbReference>
<dbReference type="PANTHER" id="PTHR23505">
    <property type="entry name" value="SPINSTER"/>
    <property type="match status" value="1"/>
</dbReference>
<comment type="caution">
    <text evidence="8">The sequence shown here is derived from an EMBL/GenBank/DDBJ whole genome shotgun (WGS) entry which is preliminary data.</text>
</comment>
<dbReference type="SUPFAM" id="SSF103473">
    <property type="entry name" value="MFS general substrate transporter"/>
    <property type="match status" value="1"/>
</dbReference>
<feature type="transmembrane region" description="Helical" evidence="6">
    <location>
        <begin position="293"/>
        <end position="312"/>
    </location>
</feature>
<evidence type="ECO:0000313" key="8">
    <source>
        <dbReference type="EMBL" id="GAA2333450.1"/>
    </source>
</evidence>
<evidence type="ECO:0000256" key="3">
    <source>
        <dbReference type="ARBA" id="ARBA00022692"/>
    </source>
</evidence>
<dbReference type="InterPro" id="IPR020846">
    <property type="entry name" value="MFS_dom"/>
</dbReference>
<evidence type="ECO:0000256" key="1">
    <source>
        <dbReference type="ARBA" id="ARBA00004651"/>
    </source>
</evidence>
<evidence type="ECO:0000256" key="5">
    <source>
        <dbReference type="ARBA" id="ARBA00023136"/>
    </source>
</evidence>
<dbReference type="PANTHER" id="PTHR23505:SF79">
    <property type="entry name" value="PROTEIN SPINSTER"/>
    <property type="match status" value="1"/>
</dbReference>
<evidence type="ECO:0000256" key="2">
    <source>
        <dbReference type="ARBA" id="ARBA00022448"/>
    </source>
</evidence>
<organism evidence="8 9">
    <name type="scientific">Dactylosporangium salmoneum</name>
    <dbReference type="NCBI Taxonomy" id="53361"/>
    <lineage>
        <taxon>Bacteria</taxon>
        <taxon>Bacillati</taxon>
        <taxon>Actinomycetota</taxon>
        <taxon>Actinomycetes</taxon>
        <taxon>Micromonosporales</taxon>
        <taxon>Micromonosporaceae</taxon>
        <taxon>Dactylosporangium</taxon>
    </lineage>
</organism>
<feature type="transmembrane region" description="Helical" evidence="6">
    <location>
        <begin position="60"/>
        <end position="83"/>
    </location>
</feature>
<feature type="transmembrane region" description="Helical" evidence="6">
    <location>
        <begin position="95"/>
        <end position="118"/>
    </location>
</feature>
<dbReference type="InterPro" id="IPR044770">
    <property type="entry name" value="MFS_spinster-like"/>
</dbReference>
<gene>
    <name evidence="8" type="ORF">GCM10010170_012690</name>
</gene>
<evidence type="ECO:0000259" key="7">
    <source>
        <dbReference type="PROSITE" id="PS50850"/>
    </source>
</evidence>
<feature type="transmembrane region" description="Helical" evidence="6">
    <location>
        <begin position="332"/>
        <end position="351"/>
    </location>
</feature>
<protein>
    <recommendedName>
        <fullName evidence="7">Major facilitator superfamily (MFS) profile domain-containing protein</fullName>
    </recommendedName>
</protein>
<evidence type="ECO:0000313" key="9">
    <source>
        <dbReference type="Proteomes" id="UP001501444"/>
    </source>
</evidence>
<dbReference type="InterPro" id="IPR036259">
    <property type="entry name" value="MFS_trans_sf"/>
</dbReference>
<accession>A0ABN3FMC9</accession>
<dbReference type="PROSITE" id="PS50850">
    <property type="entry name" value="MFS"/>
    <property type="match status" value="1"/>
</dbReference>
<feature type="transmembrane region" description="Helical" evidence="6">
    <location>
        <begin position="434"/>
        <end position="451"/>
    </location>
</feature>
<sequence length="475" mass="49110">MRSGWRERRLSPSRHRFEVAFGGRARTRIVLLLSAVLALSTADAGMVGALARQLEAAFGISHAGLGLVAAVSSGFGAFIAMPVGVLADRVARVRLLVMSVGLWSVALVAGGAAQSYLWLLLSRVALGAGVAATGPLLASLIGDLIVAKDRAKVYGWIQTGEMIGAGVGLFAGGGIGFALSWRYAFWLLAVVGAGLGAAIFRWLPEPARGGSSRVPPGATAIPHSSPVTLRAGGAEAGRVSAGEAWRSLAGAFVLLMRVRTIVILVVASSIGYFFFAGLRTFAVVFVMERYRVGVGQLAGLGVMVGAGALAGAVLGGRQSDRWLARGYRNARIVVPAVAFAVSAVLFALGLLASTVPVAVPCFVAAAFMLGAANPPLDAARLDIVTPWLWGRAESIRTLLRLVGEAAAPVCFGLLADRLAGTVGTARGANLRDTFLLMLVPLLANGLVTLLARRTYTADKEAAEAATPIEGSPAHR</sequence>
<proteinExistence type="predicted"/>
<feature type="domain" description="Major facilitator superfamily (MFS) profile" evidence="7">
    <location>
        <begin position="29"/>
        <end position="456"/>
    </location>
</feature>
<dbReference type="EMBL" id="BAAARV010000012">
    <property type="protein sequence ID" value="GAA2333450.1"/>
    <property type="molecule type" value="Genomic_DNA"/>
</dbReference>
<feature type="transmembrane region" description="Helical" evidence="6">
    <location>
        <begin position="183"/>
        <end position="203"/>
    </location>
</feature>
<dbReference type="Pfam" id="PF07690">
    <property type="entry name" value="MFS_1"/>
    <property type="match status" value="1"/>
</dbReference>
<keyword evidence="3 6" id="KW-0812">Transmembrane</keyword>
<keyword evidence="2" id="KW-0813">Transport</keyword>
<feature type="transmembrane region" description="Helical" evidence="6">
    <location>
        <begin position="124"/>
        <end position="146"/>
    </location>
</feature>
<dbReference type="Gene3D" id="1.20.1250.20">
    <property type="entry name" value="MFS general substrate transporter like domains"/>
    <property type="match status" value="1"/>
</dbReference>
<reference evidence="8 9" key="1">
    <citation type="journal article" date="2019" name="Int. J. Syst. Evol. Microbiol.">
        <title>The Global Catalogue of Microorganisms (GCM) 10K type strain sequencing project: providing services to taxonomists for standard genome sequencing and annotation.</title>
        <authorList>
            <consortium name="The Broad Institute Genomics Platform"/>
            <consortium name="The Broad Institute Genome Sequencing Center for Infectious Disease"/>
            <person name="Wu L."/>
            <person name="Ma J."/>
        </authorList>
    </citation>
    <scope>NUCLEOTIDE SEQUENCE [LARGE SCALE GENOMIC DNA]</scope>
    <source>
        <strain evidence="8 9">JCM 3272</strain>
    </source>
</reference>
<keyword evidence="4 6" id="KW-1133">Transmembrane helix</keyword>
<name>A0ABN3FMC9_9ACTN</name>
<dbReference type="InterPro" id="IPR011701">
    <property type="entry name" value="MFS"/>
</dbReference>
<evidence type="ECO:0000256" key="6">
    <source>
        <dbReference type="SAM" id="Phobius"/>
    </source>
</evidence>
<dbReference type="Proteomes" id="UP001501444">
    <property type="component" value="Unassembled WGS sequence"/>
</dbReference>
<keyword evidence="5 6" id="KW-0472">Membrane</keyword>
<keyword evidence="9" id="KW-1185">Reference proteome</keyword>
<feature type="transmembrane region" description="Helical" evidence="6">
    <location>
        <begin position="153"/>
        <end position="177"/>
    </location>
</feature>